<evidence type="ECO:0000313" key="2">
    <source>
        <dbReference type="EMBL" id="NDW15446.1"/>
    </source>
</evidence>
<dbReference type="InterPro" id="IPR011089">
    <property type="entry name" value="GmrSD_C"/>
</dbReference>
<dbReference type="Gene3D" id="1.10.30.50">
    <property type="match status" value="1"/>
</dbReference>
<dbReference type="Proteomes" id="UP000471381">
    <property type="component" value="Unassembled WGS sequence"/>
</dbReference>
<keyword evidence="3" id="KW-1185">Reference proteome</keyword>
<proteinExistence type="predicted"/>
<accession>A0A6N9THQ4</accession>
<name>A0A6N9THQ4_9ALTE</name>
<dbReference type="EMBL" id="JAAAWO010000004">
    <property type="protein sequence ID" value="NDW15446.1"/>
    <property type="molecule type" value="Genomic_DNA"/>
</dbReference>
<comment type="caution">
    <text evidence="2">The sequence shown here is derived from an EMBL/GenBank/DDBJ whole genome shotgun (WGS) entry which is preliminary data.</text>
</comment>
<dbReference type="PANTHER" id="PTHR24094:SF15">
    <property type="entry name" value="AMP-DEPENDENT SYNTHETASE_LIGASE DOMAIN-CONTAINING PROTEIN-RELATED"/>
    <property type="match status" value="1"/>
</dbReference>
<dbReference type="PANTHER" id="PTHR24094">
    <property type="entry name" value="SECRETED PROTEIN"/>
    <property type="match status" value="1"/>
</dbReference>
<dbReference type="Pfam" id="PF07510">
    <property type="entry name" value="GmrSD_C"/>
    <property type="match status" value="1"/>
</dbReference>
<organism evidence="2 3">
    <name type="scientific">Alteromonas genovensis</name>
    <dbReference type="NCBI Taxonomy" id="471225"/>
    <lineage>
        <taxon>Bacteria</taxon>
        <taxon>Pseudomonadati</taxon>
        <taxon>Pseudomonadota</taxon>
        <taxon>Gammaproteobacteria</taxon>
        <taxon>Alteromonadales</taxon>
        <taxon>Alteromonadaceae</taxon>
        <taxon>Alteromonas/Salinimonas group</taxon>
        <taxon>Alteromonas</taxon>
    </lineage>
</organism>
<sequence length="149" mass="17019">MDGDGDCQNTRHELLISTSRTSVSFKTQKTCNVKEGEWLDPYSGEVFHDSIALDLDHIVPLKFAHGHGGDKWSREKRQAFANDRENLLLVKASLNRQKGAKGPDEWLPANHLFRCDYIAKFMYVMDKYDLKLVSSEKRQIDKMLSACNG</sequence>
<protein>
    <submittedName>
        <fullName evidence="2">DUF1524 domain-containing protein</fullName>
    </submittedName>
</protein>
<evidence type="ECO:0000259" key="1">
    <source>
        <dbReference type="Pfam" id="PF07510"/>
    </source>
</evidence>
<gene>
    <name evidence="2" type="ORF">GTQ48_07925</name>
</gene>
<feature type="domain" description="GmrSD restriction endonucleases C-terminal" evidence="1">
    <location>
        <begin position="31"/>
        <end position="140"/>
    </location>
</feature>
<dbReference type="AlphaFoldDB" id="A0A6N9THQ4"/>
<reference evidence="2 3" key="1">
    <citation type="submission" date="2020-01" db="EMBL/GenBank/DDBJ databases">
        <title>Genomes of bacteria type strains.</title>
        <authorList>
            <person name="Chen J."/>
            <person name="Zhu S."/>
            <person name="Yang J."/>
        </authorList>
    </citation>
    <scope>NUCLEOTIDE SEQUENCE [LARGE SCALE GENOMIC DNA]</scope>
    <source>
        <strain evidence="2 3">LMG 24078</strain>
    </source>
</reference>
<evidence type="ECO:0000313" key="3">
    <source>
        <dbReference type="Proteomes" id="UP000471381"/>
    </source>
</evidence>